<dbReference type="SUPFAM" id="SSF52540">
    <property type="entry name" value="P-loop containing nucleoside triphosphate hydrolases"/>
    <property type="match status" value="1"/>
</dbReference>
<dbReference type="GO" id="GO:0005524">
    <property type="term" value="F:ATP binding"/>
    <property type="evidence" value="ECO:0007669"/>
    <property type="project" value="UniProtKB-KW"/>
</dbReference>
<dbReference type="PANTHER" id="PTHR42798:SF7">
    <property type="entry name" value="ALPHA-D-RIBOSE 1-METHYLPHOSPHONATE 5-TRIPHOSPHATE SYNTHASE SUBUNIT PHNL"/>
    <property type="match status" value="1"/>
</dbReference>
<protein>
    <submittedName>
        <fullName evidence="7">ABC transporter ATP-binding protein</fullName>
    </submittedName>
    <submittedName>
        <fullName evidence="6">Lipoprotein-releasing system ATP-binding protein LolD</fullName>
        <ecNumber evidence="6">3.6.3.-</ecNumber>
    </submittedName>
</protein>
<evidence type="ECO:0000259" key="5">
    <source>
        <dbReference type="PROSITE" id="PS50893"/>
    </source>
</evidence>
<evidence type="ECO:0000256" key="1">
    <source>
        <dbReference type="ARBA" id="ARBA00005417"/>
    </source>
</evidence>
<evidence type="ECO:0000256" key="3">
    <source>
        <dbReference type="ARBA" id="ARBA00022741"/>
    </source>
</evidence>
<dbReference type="AlphaFoldDB" id="A0A173SD70"/>
<comment type="similarity">
    <text evidence="1">Belongs to the ABC transporter superfamily.</text>
</comment>
<keyword evidence="6" id="KW-0449">Lipoprotein</keyword>
<dbReference type="EMBL" id="CYXO01000004">
    <property type="protein sequence ID" value="CUM88190.1"/>
    <property type="molecule type" value="Genomic_DNA"/>
</dbReference>
<evidence type="ECO:0000313" key="6">
    <source>
        <dbReference type="EMBL" id="CUM88190.1"/>
    </source>
</evidence>
<dbReference type="InterPro" id="IPR003593">
    <property type="entry name" value="AAA+_ATPase"/>
</dbReference>
<dbReference type="GO" id="GO:0016887">
    <property type="term" value="F:ATP hydrolysis activity"/>
    <property type="evidence" value="ECO:0007669"/>
    <property type="project" value="InterPro"/>
</dbReference>
<dbReference type="GO" id="GO:0098796">
    <property type="term" value="C:membrane protein complex"/>
    <property type="evidence" value="ECO:0007669"/>
    <property type="project" value="UniProtKB-ARBA"/>
</dbReference>
<dbReference type="Proteomes" id="UP000284112">
    <property type="component" value="Unassembled WGS sequence"/>
</dbReference>
<dbReference type="InterPro" id="IPR017911">
    <property type="entry name" value="MacB-like_ATP-bd"/>
</dbReference>
<dbReference type="InterPro" id="IPR027417">
    <property type="entry name" value="P-loop_NTPase"/>
</dbReference>
<dbReference type="Pfam" id="PF00005">
    <property type="entry name" value="ABC_tran"/>
    <property type="match status" value="1"/>
</dbReference>
<keyword evidence="6" id="KW-0378">Hydrolase</keyword>
<dbReference type="GO" id="GO:0022857">
    <property type="term" value="F:transmembrane transporter activity"/>
    <property type="evidence" value="ECO:0007669"/>
    <property type="project" value="UniProtKB-ARBA"/>
</dbReference>
<evidence type="ECO:0000313" key="9">
    <source>
        <dbReference type="Proteomes" id="UP000284112"/>
    </source>
</evidence>
<evidence type="ECO:0000256" key="4">
    <source>
        <dbReference type="ARBA" id="ARBA00022840"/>
    </source>
</evidence>
<dbReference type="EMBL" id="QRHW01000001">
    <property type="protein sequence ID" value="RHG11442.1"/>
    <property type="molecule type" value="Genomic_DNA"/>
</dbReference>
<feature type="domain" description="ABC transporter" evidence="5">
    <location>
        <begin position="8"/>
        <end position="252"/>
    </location>
</feature>
<dbReference type="InterPro" id="IPR003439">
    <property type="entry name" value="ABC_transporter-like_ATP-bd"/>
</dbReference>
<dbReference type="Proteomes" id="UP000095597">
    <property type="component" value="Unassembled WGS sequence"/>
</dbReference>
<reference evidence="6 8" key="1">
    <citation type="submission" date="2015-09" db="EMBL/GenBank/DDBJ databases">
        <authorList>
            <consortium name="Pathogen Informatics"/>
        </authorList>
    </citation>
    <scope>NUCLEOTIDE SEQUENCE [LARGE SCALE GENOMIC DNA]</scope>
    <source>
        <strain evidence="6 8">2789STDY5834961</strain>
    </source>
</reference>
<dbReference type="RefSeq" id="WP_055213830.1">
    <property type="nucleotide sequence ID" value="NZ_CYXO01000004.1"/>
</dbReference>
<dbReference type="Gene3D" id="3.40.50.300">
    <property type="entry name" value="P-loop containing nucleotide triphosphate hydrolases"/>
    <property type="match status" value="1"/>
</dbReference>
<dbReference type="CDD" id="cd03255">
    <property type="entry name" value="ABC_MJ0796_LolCDE_FtsE"/>
    <property type="match status" value="1"/>
</dbReference>
<dbReference type="SMART" id="SM00382">
    <property type="entry name" value="AAA"/>
    <property type="match status" value="1"/>
</dbReference>
<dbReference type="PANTHER" id="PTHR42798">
    <property type="entry name" value="LIPOPROTEIN-RELEASING SYSTEM ATP-BINDING PROTEIN LOLD"/>
    <property type="match status" value="1"/>
</dbReference>
<keyword evidence="4 6" id="KW-0067">ATP-binding</keyword>
<keyword evidence="2" id="KW-0813">Transport</keyword>
<organism evidence="6 8">
    <name type="scientific">Dorea longicatena</name>
    <dbReference type="NCBI Taxonomy" id="88431"/>
    <lineage>
        <taxon>Bacteria</taxon>
        <taxon>Bacillati</taxon>
        <taxon>Bacillota</taxon>
        <taxon>Clostridia</taxon>
        <taxon>Lachnospirales</taxon>
        <taxon>Lachnospiraceae</taxon>
        <taxon>Dorea</taxon>
    </lineage>
</organism>
<keyword evidence="3" id="KW-0547">Nucleotide-binding</keyword>
<dbReference type="EC" id="3.6.3.-" evidence="6"/>
<dbReference type="FunFam" id="3.40.50.300:FF:000032">
    <property type="entry name" value="Export ABC transporter ATP-binding protein"/>
    <property type="match status" value="1"/>
</dbReference>
<name>A0A173SD70_9FIRM</name>
<sequence length="252" mass="28673">MEKSKKILKVENLKKAYYSTSRTGEIITYPVLNNVSFEIEEGEFVGIMGRSGCGKTTLLKAVGMLDKPDDGTIYYKDKDTKDIYRAELARLRRTEIAFVFQDYYLMDSLSIKENIMLPLILDEADVQESKKKCEEMAEKFAIADLLDKKPYELSGGEKQRTAICRALIYNPDLILADEPTGNLDSASSEVVIHTLEEINKKMGKTILLVTHDPIIASSCDRIIFLKDGKVKEDLKRTGDKEQFYNEIITNWC</sequence>
<accession>A0A173SD70</accession>
<evidence type="ECO:0000256" key="2">
    <source>
        <dbReference type="ARBA" id="ARBA00022448"/>
    </source>
</evidence>
<dbReference type="PROSITE" id="PS50893">
    <property type="entry name" value="ABC_TRANSPORTER_2"/>
    <property type="match status" value="1"/>
</dbReference>
<evidence type="ECO:0000313" key="7">
    <source>
        <dbReference type="EMBL" id="RHG11442.1"/>
    </source>
</evidence>
<evidence type="ECO:0000313" key="8">
    <source>
        <dbReference type="Proteomes" id="UP000095597"/>
    </source>
</evidence>
<proteinExistence type="inferred from homology"/>
<reference evidence="7 9" key="2">
    <citation type="submission" date="2018-08" db="EMBL/GenBank/DDBJ databases">
        <title>A genome reference for cultivated species of the human gut microbiota.</title>
        <authorList>
            <person name="Zou Y."/>
            <person name="Xue W."/>
            <person name="Luo G."/>
        </authorList>
    </citation>
    <scope>NUCLEOTIDE SEQUENCE [LARGE SCALE GENOMIC DNA]</scope>
    <source>
        <strain evidence="7 9">AM23-13</strain>
    </source>
</reference>
<dbReference type="OrthoDB" id="9802264at2"/>
<gene>
    <name evidence="6" type="primary">lolD_2</name>
    <name evidence="7" type="ORF">DW641_00975</name>
    <name evidence="6" type="ORF">ERS852573_00965</name>
</gene>